<organism evidence="1 2">
    <name type="scientific">Hallella multisaccharivorax DSM 17128</name>
    <dbReference type="NCBI Taxonomy" id="688246"/>
    <lineage>
        <taxon>Bacteria</taxon>
        <taxon>Pseudomonadati</taxon>
        <taxon>Bacteroidota</taxon>
        <taxon>Bacteroidia</taxon>
        <taxon>Bacteroidales</taxon>
        <taxon>Prevotellaceae</taxon>
        <taxon>Hallella</taxon>
    </lineage>
</organism>
<gene>
    <name evidence="1" type="ORF">Premu_1476</name>
</gene>
<dbReference type="Proteomes" id="UP000002772">
    <property type="component" value="Unassembled WGS sequence"/>
</dbReference>
<dbReference type="HOGENOM" id="CLU_2082703_0_0_10"/>
<dbReference type="NCBIfam" id="TIGR01643">
    <property type="entry name" value="YD_repeat_2x"/>
    <property type="match status" value="1"/>
</dbReference>
<name>F8NBD5_9BACT</name>
<dbReference type="EMBL" id="GL945017">
    <property type="protein sequence ID" value="EGN56892.1"/>
    <property type="molecule type" value="Genomic_DNA"/>
</dbReference>
<evidence type="ECO:0000313" key="1">
    <source>
        <dbReference type="EMBL" id="EGN56892.1"/>
    </source>
</evidence>
<keyword evidence="2" id="KW-1185">Reference proteome</keyword>
<dbReference type="AlphaFoldDB" id="F8NBD5"/>
<dbReference type="InterPro" id="IPR006530">
    <property type="entry name" value="YD"/>
</dbReference>
<dbReference type="eggNOG" id="COG3209">
    <property type="taxonomic scope" value="Bacteria"/>
</dbReference>
<protein>
    <submittedName>
        <fullName evidence="1">YD repeat protein</fullName>
    </submittedName>
</protein>
<dbReference type="STRING" id="688246.Premu_1476"/>
<evidence type="ECO:0000313" key="2">
    <source>
        <dbReference type="Proteomes" id="UP000002772"/>
    </source>
</evidence>
<dbReference type="Pfam" id="PF05593">
    <property type="entry name" value="RHS_repeat"/>
    <property type="match status" value="1"/>
</dbReference>
<dbReference type="Gene3D" id="2.180.10.10">
    <property type="entry name" value="RHS repeat-associated core"/>
    <property type="match status" value="1"/>
</dbReference>
<proteinExistence type="predicted"/>
<dbReference type="InterPro" id="IPR031325">
    <property type="entry name" value="RHS_repeat"/>
</dbReference>
<reference evidence="2" key="1">
    <citation type="journal article" date="2011" name="Stand. Genomic Sci.">
        <title>Non-contiguous finished genome sequence of the opportunistic oral pathogen Prevotella multisaccharivorax type strain (PPPA20).</title>
        <authorList>
            <person name="Pati A."/>
            <person name="Gronow S."/>
            <person name="Lu M."/>
            <person name="Lapidus A."/>
            <person name="Nolan M."/>
            <person name="Lucas S."/>
            <person name="Hammon N."/>
            <person name="Deshpande S."/>
            <person name="Cheng J.F."/>
            <person name="Tapia R."/>
            <person name="Han C."/>
            <person name="Goodwin L."/>
            <person name="Pitluck S."/>
            <person name="Liolios K."/>
            <person name="Pagani I."/>
            <person name="Mavromatis K."/>
            <person name="Mikhailova N."/>
            <person name="Huntemann M."/>
            <person name="Chen A."/>
            <person name="Palaniappan K."/>
            <person name="Land M."/>
            <person name="Hauser L."/>
            <person name="Detter J.C."/>
            <person name="Brambilla E.M."/>
            <person name="Rohde M."/>
            <person name="Goker M."/>
            <person name="Woyke T."/>
            <person name="Bristow J."/>
            <person name="Eisen J.A."/>
            <person name="Markowitz V."/>
            <person name="Hugenholtz P."/>
            <person name="Kyrpides N.C."/>
            <person name="Klenk H.P."/>
            <person name="Ivanova N."/>
        </authorList>
    </citation>
    <scope>NUCLEOTIDE SEQUENCE [LARGE SCALE GENOMIC DNA]</scope>
    <source>
        <strain evidence="2">DSM 17128</strain>
    </source>
</reference>
<sequence length="117" mass="13602">MYLFIVRQQFRQHTGGENITVRYAYNPVNEVTTVTHPNGRETKYEYDQLGRKLMVNHPDAGETDMTYDAAGNLLTKLTAQLRKSISEKGCITYTYDYERLKEVLYPEIYARATIQLV</sequence>
<accession>F8NBD5</accession>